<dbReference type="NCBIfam" id="TIGR04267">
    <property type="entry name" value="mod_HExxH"/>
    <property type="match status" value="1"/>
</dbReference>
<dbReference type="PATRIC" id="fig|1462.6.peg.235"/>
<accession>A0A0D8BX08</accession>
<sequence length="293" mass="33922">MSSIVQTESKIFLPFLHKSHIIENIEILKNYVEQESGKKFPLGVTLKEKYFEAINYIQDVPVPYSNEKIHVTYFDKTLQNKLLSLGMIGKEDLENDKHIYSQQEQEVITDRIEKALKLIKVLHNDLYDLINTLIGTFLILKKDLFGGGSVSNVMGLVWLNPQSDWSIIEYAEAIYHEFIHQSIFLDDMINCMFPNANECAKEEALVTSTILKIKRPLDRAYHAAGVSIGIMHLYHLFNDPKNSEKYMDDLRKTVEEIEARTQFLGEQGVKTLEIMRKFINHPSFDDITYSLQN</sequence>
<gene>
    <name evidence="1" type="ORF">LG52_143</name>
</gene>
<comment type="caution">
    <text evidence="1">The sequence shown here is derived from an EMBL/GenBank/DDBJ whole genome shotgun (WGS) entry which is preliminary data.</text>
</comment>
<evidence type="ECO:0000313" key="1">
    <source>
        <dbReference type="EMBL" id="KJE28685.1"/>
    </source>
</evidence>
<dbReference type="EMBL" id="JYBP01000003">
    <property type="protein sequence ID" value="KJE28685.1"/>
    <property type="molecule type" value="Genomic_DNA"/>
</dbReference>
<dbReference type="Proteomes" id="UP000032522">
    <property type="component" value="Unassembled WGS sequence"/>
</dbReference>
<proteinExistence type="predicted"/>
<name>A0A0D8BX08_GEOKU</name>
<organism evidence="1 2">
    <name type="scientific">Geobacillus kaustophilus</name>
    <dbReference type="NCBI Taxonomy" id="1462"/>
    <lineage>
        <taxon>Bacteria</taxon>
        <taxon>Bacillati</taxon>
        <taxon>Bacillota</taxon>
        <taxon>Bacilli</taxon>
        <taxon>Bacillales</taxon>
        <taxon>Anoxybacillaceae</taxon>
        <taxon>Geobacillus</taxon>
        <taxon>Geobacillus thermoleovorans group</taxon>
    </lineage>
</organism>
<evidence type="ECO:0008006" key="3">
    <source>
        <dbReference type="Google" id="ProtNLM"/>
    </source>
</evidence>
<dbReference type="RefSeq" id="WP_231584412.1">
    <property type="nucleotide sequence ID" value="NZ_JYBP01000003.1"/>
</dbReference>
<reference evidence="1 2" key="1">
    <citation type="submission" date="2015-01" db="EMBL/GenBank/DDBJ databases">
        <authorList>
            <person name="Filippidou S."/>
            <person name="Jeanneret N."/>
            <person name="Russel-Delif L."/>
            <person name="Junier T."/>
            <person name="Wunderlin T."/>
            <person name="Molina V."/>
            <person name="Johnson S.L."/>
            <person name="Davenport K.W."/>
            <person name="Chain P.S."/>
            <person name="Dorador C."/>
            <person name="Junier P."/>
        </authorList>
    </citation>
    <scope>NUCLEOTIDE SEQUENCE [LARGE SCALE GENOMIC DNA]</scope>
    <source>
        <strain evidence="1 2">Et7/4</strain>
    </source>
</reference>
<evidence type="ECO:0000313" key="2">
    <source>
        <dbReference type="Proteomes" id="UP000032522"/>
    </source>
</evidence>
<dbReference type="AlphaFoldDB" id="A0A0D8BX08"/>
<protein>
    <recommendedName>
        <fullName evidence="3">HEXXH motif domain protein</fullName>
    </recommendedName>
</protein>
<dbReference type="InterPro" id="IPR026337">
    <property type="entry name" value="AKG_HExxH"/>
</dbReference>